<evidence type="ECO:0000256" key="1">
    <source>
        <dbReference type="SAM" id="MobiDB-lite"/>
    </source>
</evidence>
<reference evidence="2 3" key="1">
    <citation type="submission" date="2024-02" db="EMBL/GenBank/DDBJ databases">
        <authorList>
            <person name="Chen Y."/>
            <person name="Shah S."/>
            <person name="Dougan E. K."/>
            <person name="Thang M."/>
            <person name="Chan C."/>
        </authorList>
    </citation>
    <scope>NUCLEOTIDE SEQUENCE [LARGE SCALE GENOMIC DNA]</scope>
</reference>
<sequence length="584" mass="62175">MDALDALDGGGDDQGEIDPSPDRGILPRHFVVVSGEEVDQEFQVGRLLLNPEHSESASVISVAEIEGKLLIAVPQAVWHRTIARRRLPVGALTKPVLVSLGACTESDRFTVLADDQQIKVWLGFVSSTVEAELEFPAEFPAEIGFGQIDAGAVIPFAQSLQQIAKDQFGFFSAESGGAEGDATAKRLDQLESTLGDIQSSLEMLLKGGTHKPPPMEAKPKPAAKKVANVKTAVPSKVMGLDDGVVQAALQAGVPMAHLREMGEIMKDKPKRLADVPRKPRELSDVEAEDEIEEGAPDVEEEELEGDPSVDSGVAKAIVKLTQICSRLSEGKTKKNDALENLLDGAGSAGSGESNTVPGARRNAAALRALQKCLKDDPKKIYSAIEAQLASDFSSQIVMPGEPLAPGMSARGWLTSRSRLANFQNRIRWTWQVAGIWDALMKDRPQEARARCALLVGAADQASIDGGSWLLGNIAMLEPAPPYHLFGHRSQITNQDLQHTALFDPRWVEVFLGHVKEVDAYQEAKKKLSKPGQNSSSSAGNKDEDGNPQPRGKGGGGGKPKSKAKAKAGANAPTSADAPGGTNAD</sequence>
<feature type="region of interest" description="Disordered" evidence="1">
    <location>
        <begin position="267"/>
        <end position="309"/>
    </location>
</feature>
<protein>
    <submittedName>
        <fullName evidence="2">Uncharacterized protein</fullName>
    </submittedName>
</protein>
<accession>A0ABP0JG80</accession>
<feature type="compositionally biased region" description="Low complexity" evidence="1">
    <location>
        <begin position="566"/>
        <end position="575"/>
    </location>
</feature>
<feature type="compositionally biased region" description="Acidic residues" evidence="1">
    <location>
        <begin position="284"/>
        <end position="307"/>
    </location>
</feature>
<feature type="compositionally biased region" description="Basic and acidic residues" evidence="1">
    <location>
        <begin position="267"/>
        <end position="283"/>
    </location>
</feature>
<evidence type="ECO:0000313" key="3">
    <source>
        <dbReference type="Proteomes" id="UP001642464"/>
    </source>
</evidence>
<keyword evidence="3" id="KW-1185">Reference proteome</keyword>
<comment type="caution">
    <text evidence="2">The sequence shown here is derived from an EMBL/GenBank/DDBJ whole genome shotgun (WGS) entry which is preliminary data.</text>
</comment>
<gene>
    <name evidence="2" type="ORF">SCF082_LOCUS11832</name>
</gene>
<evidence type="ECO:0000313" key="2">
    <source>
        <dbReference type="EMBL" id="CAK9013207.1"/>
    </source>
</evidence>
<feature type="region of interest" description="Disordered" evidence="1">
    <location>
        <begin position="1"/>
        <end position="24"/>
    </location>
</feature>
<name>A0ABP0JG80_9DINO</name>
<organism evidence="2 3">
    <name type="scientific">Durusdinium trenchii</name>
    <dbReference type="NCBI Taxonomy" id="1381693"/>
    <lineage>
        <taxon>Eukaryota</taxon>
        <taxon>Sar</taxon>
        <taxon>Alveolata</taxon>
        <taxon>Dinophyceae</taxon>
        <taxon>Suessiales</taxon>
        <taxon>Symbiodiniaceae</taxon>
        <taxon>Durusdinium</taxon>
    </lineage>
</organism>
<feature type="region of interest" description="Disordered" evidence="1">
    <location>
        <begin position="522"/>
        <end position="584"/>
    </location>
</feature>
<dbReference type="EMBL" id="CAXAMM010007087">
    <property type="protein sequence ID" value="CAK9013207.1"/>
    <property type="molecule type" value="Genomic_DNA"/>
</dbReference>
<proteinExistence type="predicted"/>
<dbReference type="Proteomes" id="UP001642464">
    <property type="component" value="Unassembled WGS sequence"/>
</dbReference>
<feature type="compositionally biased region" description="Polar residues" evidence="1">
    <location>
        <begin position="530"/>
        <end position="539"/>
    </location>
</feature>